<evidence type="ECO:0000256" key="2">
    <source>
        <dbReference type="ARBA" id="ARBA00023125"/>
    </source>
</evidence>
<gene>
    <name evidence="5" type="ORF">SAMN05443144_1469</name>
</gene>
<dbReference type="SMART" id="SM00342">
    <property type="entry name" value="HTH_ARAC"/>
    <property type="match status" value="1"/>
</dbReference>
<dbReference type="PANTHER" id="PTHR43280">
    <property type="entry name" value="ARAC-FAMILY TRANSCRIPTIONAL REGULATOR"/>
    <property type="match status" value="1"/>
</dbReference>
<dbReference type="Gene3D" id="2.60.120.10">
    <property type="entry name" value="Jelly Rolls"/>
    <property type="match status" value="1"/>
</dbReference>
<dbReference type="InterPro" id="IPR011051">
    <property type="entry name" value="RmlC_Cupin_sf"/>
</dbReference>
<dbReference type="SUPFAM" id="SSF51182">
    <property type="entry name" value="RmlC-like cupins"/>
    <property type="match status" value="1"/>
</dbReference>
<sequence>MLKHLRNRDMMKAQLINRTINPNKSFNLESHSYKSFLQVWHYHPEVELTFILEGTGTRFIGDSIEKFSSGEIVLIGKNLPHLWLYDNIYLEEDSNLKAKNYVIHFHEQFPEGLLEIPEMTCINDLLVRASRGIRFKEISFNYISQTIDKIFELPRYDKVITLLELLKYLSEQKEFSMLSSAGYVNSFRKRKNSKIVPVYEYIMNNFKNGICLDNAAELANMNPSAFSRYFKRIHKKTFTRYVNEVRIGYACKLLMEQKFNISEVCYESGFNNVSNFNRQFKSLKEMTPTEFIQMHERID</sequence>
<keyword evidence="3" id="KW-0804">Transcription</keyword>
<dbReference type="STRING" id="1194090.SAMN05443144_1469"/>
<keyword evidence="2" id="KW-0238">DNA-binding</keyword>
<dbReference type="AlphaFoldDB" id="A0A1M5LWI4"/>
<evidence type="ECO:0000313" key="5">
    <source>
        <dbReference type="EMBL" id="SHG69371.1"/>
    </source>
</evidence>
<name>A0A1M5LWI4_9BACT</name>
<accession>A0A1M5LWI4</accession>
<evidence type="ECO:0000259" key="4">
    <source>
        <dbReference type="PROSITE" id="PS01124"/>
    </source>
</evidence>
<dbReference type="EMBL" id="FQUS01000046">
    <property type="protein sequence ID" value="SHG69371.1"/>
    <property type="molecule type" value="Genomic_DNA"/>
</dbReference>
<evidence type="ECO:0000313" key="6">
    <source>
        <dbReference type="Proteomes" id="UP000184041"/>
    </source>
</evidence>
<reference evidence="5 6" key="1">
    <citation type="submission" date="2016-11" db="EMBL/GenBank/DDBJ databases">
        <authorList>
            <person name="Jaros S."/>
            <person name="Januszkiewicz K."/>
            <person name="Wedrychowicz H."/>
        </authorList>
    </citation>
    <scope>NUCLEOTIDE SEQUENCE [LARGE SCALE GENOMIC DNA]</scope>
    <source>
        <strain evidence="5 6">DSM 21986</strain>
    </source>
</reference>
<dbReference type="InterPro" id="IPR018062">
    <property type="entry name" value="HTH_AraC-typ_CS"/>
</dbReference>
<evidence type="ECO:0000256" key="1">
    <source>
        <dbReference type="ARBA" id="ARBA00023015"/>
    </source>
</evidence>
<dbReference type="InterPro" id="IPR009057">
    <property type="entry name" value="Homeodomain-like_sf"/>
</dbReference>
<feature type="domain" description="HTH araC/xylS-type" evidence="4">
    <location>
        <begin position="196"/>
        <end position="294"/>
    </location>
</feature>
<organism evidence="5 6">
    <name type="scientific">Fodinibius roseus</name>
    <dbReference type="NCBI Taxonomy" id="1194090"/>
    <lineage>
        <taxon>Bacteria</taxon>
        <taxon>Pseudomonadati</taxon>
        <taxon>Balneolota</taxon>
        <taxon>Balneolia</taxon>
        <taxon>Balneolales</taxon>
        <taxon>Balneolaceae</taxon>
        <taxon>Fodinibius</taxon>
    </lineage>
</organism>
<dbReference type="PANTHER" id="PTHR43280:SF27">
    <property type="entry name" value="TRANSCRIPTIONAL REGULATOR MTLR"/>
    <property type="match status" value="1"/>
</dbReference>
<dbReference type="InterPro" id="IPR014710">
    <property type="entry name" value="RmlC-like_jellyroll"/>
</dbReference>
<dbReference type="Gene3D" id="1.10.10.60">
    <property type="entry name" value="Homeodomain-like"/>
    <property type="match status" value="2"/>
</dbReference>
<dbReference type="PROSITE" id="PS01124">
    <property type="entry name" value="HTH_ARAC_FAMILY_2"/>
    <property type="match status" value="1"/>
</dbReference>
<dbReference type="Proteomes" id="UP000184041">
    <property type="component" value="Unassembled WGS sequence"/>
</dbReference>
<dbReference type="CDD" id="cd06976">
    <property type="entry name" value="cupin_MtlR-like_N"/>
    <property type="match status" value="1"/>
</dbReference>
<dbReference type="SUPFAM" id="SSF46689">
    <property type="entry name" value="Homeodomain-like"/>
    <property type="match status" value="2"/>
</dbReference>
<dbReference type="GO" id="GO:0043565">
    <property type="term" value="F:sequence-specific DNA binding"/>
    <property type="evidence" value="ECO:0007669"/>
    <property type="project" value="InterPro"/>
</dbReference>
<protein>
    <submittedName>
        <fullName evidence="5">Transcriptional regulator, AraC family</fullName>
    </submittedName>
</protein>
<evidence type="ECO:0000256" key="3">
    <source>
        <dbReference type="ARBA" id="ARBA00023163"/>
    </source>
</evidence>
<dbReference type="InterPro" id="IPR018060">
    <property type="entry name" value="HTH_AraC"/>
</dbReference>
<dbReference type="PROSITE" id="PS00041">
    <property type="entry name" value="HTH_ARAC_FAMILY_1"/>
    <property type="match status" value="1"/>
</dbReference>
<keyword evidence="6" id="KW-1185">Reference proteome</keyword>
<keyword evidence="1" id="KW-0805">Transcription regulation</keyword>
<dbReference type="GO" id="GO:0003700">
    <property type="term" value="F:DNA-binding transcription factor activity"/>
    <property type="evidence" value="ECO:0007669"/>
    <property type="project" value="InterPro"/>
</dbReference>
<dbReference type="Pfam" id="PF12833">
    <property type="entry name" value="HTH_18"/>
    <property type="match status" value="1"/>
</dbReference>
<proteinExistence type="predicted"/>